<reference evidence="5" key="1">
    <citation type="submission" date="2017-03" db="EMBL/GenBank/DDBJ databases">
        <title>Genomes of endolithic fungi from Antarctica.</title>
        <authorList>
            <person name="Coleine C."/>
            <person name="Masonjones S."/>
            <person name="Stajich J.E."/>
        </authorList>
    </citation>
    <scope>NUCLEOTIDE SEQUENCE [LARGE SCALE GENOMIC DNA]</scope>
    <source>
        <strain evidence="5">CCFEE 5527</strain>
    </source>
</reference>
<keyword evidence="2" id="KW-0472">Membrane</keyword>
<comment type="caution">
    <text evidence="4">The sequence shown here is derived from an EMBL/GenBank/DDBJ whole genome shotgun (WGS) entry which is preliminary data.</text>
</comment>
<evidence type="ECO:0000256" key="2">
    <source>
        <dbReference type="SAM" id="Phobius"/>
    </source>
</evidence>
<dbReference type="PANTHER" id="PTHR39607">
    <property type="entry name" value="XANTHOCILLIN BIOSYNTHESIS CLUSTER TRANSCRIPTION FACTOR XANC-RELATED"/>
    <property type="match status" value="1"/>
</dbReference>
<accession>A0A1V8TLE2</accession>
<proteinExistence type="predicted"/>
<evidence type="ECO:0000313" key="4">
    <source>
        <dbReference type="EMBL" id="OQO12203.1"/>
    </source>
</evidence>
<dbReference type="AlphaFoldDB" id="A0A1V8TLE2"/>
<dbReference type="Pfam" id="PF08547">
    <property type="entry name" value="CIA30"/>
    <property type="match status" value="1"/>
</dbReference>
<keyword evidence="2" id="KW-1133">Transmembrane helix</keyword>
<dbReference type="PROSITE" id="PS00036">
    <property type="entry name" value="BZIP_BASIC"/>
    <property type="match status" value="1"/>
</dbReference>
<dbReference type="CDD" id="cd14688">
    <property type="entry name" value="bZIP_YAP"/>
    <property type="match status" value="1"/>
</dbReference>
<dbReference type="InterPro" id="IPR052635">
    <property type="entry name" value="Sec_Metab_Biosynth_Reg"/>
</dbReference>
<dbReference type="InterPro" id="IPR004827">
    <property type="entry name" value="bZIP"/>
</dbReference>
<dbReference type="STRING" id="1507870.A0A1V8TLE2"/>
<dbReference type="InterPro" id="IPR046347">
    <property type="entry name" value="bZIP_sf"/>
</dbReference>
<evidence type="ECO:0000313" key="5">
    <source>
        <dbReference type="Proteomes" id="UP000192596"/>
    </source>
</evidence>
<keyword evidence="5" id="KW-1185">Reference proteome</keyword>
<feature type="compositionally biased region" description="Low complexity" evidence="1">
    <location>
        <begin position="81"/>
        <end position="90"/>
    </location>
</feature>
<dbReference type="Gene3D" id="1.20.5.170">
    <property type="match status" value="1"/>
</dbReference>
<keyword evidence="2" id="KW-0812">Transmembrane</keyword>
<dbReference type="InterPro" id="IPR013857">
    <property type="entry name" value="NADH-UbQ_OxRdtase-assoc_prot30"/>
</dbReference>
<dbReference type="OrthoDB" id="426386at2759"/>
<protein>
    <recommendedName>
        <fullName evidence="3">BZIP domain-containing protein</fullName>
    </recommendedName>
</protein>
<evidence type="ECO:0000256" key="1">
    <source>
        <dbReference type="SAM" id="MobiDB-lite"/>
    </source>
</evidence>
<dbReference type="GO" id="GO:0003700">
    <property type="term" value="F:DNA-binding transcription factor activity"/>
    <property type="evidence" value="ECO:0007669"/>
    <property type="project" value="InterPro"/>
</dbReference>
<evidence type="ECO:0000259" key="3">
    <source>
        <dbReference type="PROSITE" id="PS00036"/>
    </source>
</evidence>
<organism evidence="4 5">
    <name type="scientific">Cryoendolithus antarcticus</name>
    <dbReference type="NCBI Taxonomy" id="1507870"/>
    <lineage>
        <taxon>Eukaryota</taxon>
        <taxon>Fungi</taxon>
        <taxon>Dikarya</taxon>
        <taxon>Ascomycota</taxon>
        <taxon>Pezizomycotina</taxon>
        <taxon>Dothideomycetes</taxon>
        <taxon>Dothideomycetidae</taxon>
        <taxon>Cladosporiales</taxon>
        <taxon>Cladosporiaceae</taxon>
        <taxon>Cryoendolithus</taxon>
    </lineage>
</organism>
<name>A0A1V8TLE2_9PEZI</name>
<dbReference type="PANTHER" id="PTHR39607:SF1">
    <property type="entry name" value="B-ZIP TRANSCRIPTION FACTOR (EUROFUNG)"/>
    <property type="match status" value="1"/>
</dbReference>
<dbReference type="Proteomes" id="UP000192596">
    <property type="component" value="Unassembled WGS sequence"/>
</dbReference>
<sequence>MQQQPSKQYPTAHSTSSAYSASANPNEDWTKISDLAERRRIQNRIAQRNYRKKLKKRLEDLERRAGSTSTSPEVRTRELASSDSGMSSHNSGDESHRPRSISNQMLRDRTPDMVPQHYILPSSDDRSMFAQQYTRQLSTSPPPFSYVSGPSQDASSYATYANSMSYNNFPSGMDMPLYPSYVQPMHQAYTGLSTPPIKQEFFGGEDEMSPFSMGYASIAGVDAATAQVYSDMAASTVPYAVIGGRVINTVNTAVTLQLSDAVFASRGDELISAPPMQQASVASSVILRPFRPGLPISLSTSATWLIVTVEGGTKQTGQQVTIAYGAASHNYFDCSEKTGRFHGTLDIKTLGGAGFASQRTTGDDQKWDLSAYAGLQINVAKGDKKRYTLTVKDTLLPPNPDDGREQSTISWECDFELPPQAEPGHTTDRQIFIPWKSFNPTFRGRLKKDAHALDTKSIKRFSLLMRSFFGTQEGDFSITITSIKALVKVPPPDGNDDVIVDLNALEKGNADANASNIANRRSLFDGFTRRTQALTFYTLIVFGFLYFVILPRC</sequence>
<feature type="domain" description="BZIP" evidence="3">
    <location>
        <begin position="38"/>
        <end position="53"/>
    </location>
</feature>
<feature type="transmembrane region" description="Helical" evidence="2">
    <location>
        <begin position="533"/>
        <end position="550"/>
    </location>
</feature>
<dbReference type="EMBL" id="NAJO01000005">
    <property type="protein sequence ID" value="OQO12203.1"/>
    <property type="molecule type" value="Genomic_DNA"/>
</dbReference>
<dbReference type="SUPFAM" id="SSF57959">
    <property type="entry name" value="Leucine zipper domain"/>
    <property type="match status" value="1"/>
</dbReference>
<feature type="region of interest" description="Disordered" evidence="1">
    <location>
        <begin position="1"/>
        <end position="27"/>
    </location>
</feature>
<dbReference type="InParanoid" id="A0A1V8TLE2"/>
<feature type="compositionally biased region" description="Low complexity" evidence="1">
    <location>
        <begin position="9"/>
        <end position="26"/>
    </location>
</feature>
<feature type="region of interest" description="Disordered" evidence="1">
    <location>
        <begin position="60"/>
        <end position="112"/>
    </location>
</feature>
<gene>
    <name evidence="4" type="ORF">B0A48_02844</name>
</gene>